<protein>
    <recommendedName>
        <fullName evidence="7">ATP-dependent Clp protease ATP-binding subunit ClpX</fullName>
    </recommendedName>
</protein>
<dbReference type="PANTHER" id="PTHR48102:SF7">
    <property type="entry name" value="ATP-DEPENDENT CLP PROTEASE ATP-BINDING SUBUNIT CLPX-LIKE, MITOCHONDRIAL"/>
    <property type="match status" value="1"/>
</dbReference>
<evidence type="ECO:0000259" key="5">
    <source>
        <dbReference type="SMART" id="SM01086"/>
    </source>
</evidence>
<dbReference type="Gene3D" id="3.40.50.300">
    <property type="entry name" value="P-loop containing nucleotide triphosphate hydrolases"/>
    <property type="match status" value="1"/>
</dbReference>
<dbReference type="GO" id="GO:0051082">
    <property type="term" value="F:unfolded protein binding"/>
    <property type="evidence" value="ECO:0007669"/>
    <property type="project" value="InterPro"/>
</dbReference>
<organism evidence="6">
    <name type="scientific">Chrysotila carterae</name>
    <name type="common">Marine alga</name>
    <name type="synonym">Syracosphaera carterae</name>
    <dbReference type="NCBI Taxonomy" id="13221"/>
    <lineage>
        <taxon>Eukaryota</taxon>
        <taxon>Haptista</taxon>
        <taxon>Haptophyta</taxon>
        <taxon>Prymnesiophyceae</taxon>
        <taxon>Isochrysidales</taxon>
        <taxon>Isochrysidaceae</taxon>
        <taxon>Chrysotila</taxon>
    </lineage>
</organism>
<dbReference type="GO" id="GO:0051603">
    <property type="term" value="P:proteolysis involved in protein catabolic process"/>
    <property type="evidence" value="ECO:0007669"/>
    <property type="project" value="TreeGrafter"/>
</dbReference>
<dbReference type="NCBIfam" id="TIGR00382">
    <property type="entry name" value="clpX"/>
    <property type="match status" value="1"/>
</dbReference>
<dbReference type="InterPro" id="IPR019489">
    <property type="entry name" value="Clp_ATPase_C"/>
</dbReference>
<keyword evidence="2" id="KW-0067">ATP-binding</keyword>
<accession>A0A7S4BBJ1</accession>
<evidence type="ECO:0008006" key="7">
    <source>
        <dbReference type="Google" id="ProtNLM"/>
    </source>
</evidence>
<dbReference type="EMBL" id="HBIZ01021179">
    <property type="protein sequence ID" value="CAE0760764.1"/>
    <property type="molecule type" value="Transcribed_RNA"/>
</dbReference>
<proteinExistence type="predicted"/>
<dbReference type="SMART" id="SM00382">
    <property type="entry name" value="AAA"/>
    <property type="match status" value="1"/>
</dbReference>
<dbReference type="Pfam" id="PF07724">
    <property type="entry name" value="AAA_2"/>
    <property type="match status" value="1"/>
</dbReference>
<evidence type="ECO:0000256" key="2">
    <source>
        <dbReference type="ARBA" id="ARBA00022840"/>
    </source>
</evidence>
<feature type="domain" description="AAA+ ATPase" evidence="4">
    <location>
        <begin position="70"/>
        <end position="222"/>
    </location>
</feature>
<dbReference type="SUPFAM" id="SSF52540">
    <property type="entry name" value="P-loop containing nucleoside triphosphate hydrolases"/>
    <property type="match status" value="1"/>
</dbReference>
<dbReference type="InterPro" id="IPR050052">
    <property type="entry name" value="ATP-dep_Clp_protease_ClpX"/>
</dbReference>
<reference evidence="6" key="1">
    <citation type="submission" date="2021-01" db="EMBL/GenBank/DDBJ databases">
        <authorList>
            <person name="Corre E."/>
            <person name="Pelletier E."/>
            <person name="Niang G."/>
            <person name="Scheremetjew M."/>
            <person name="Finn R."/>
            <person name="Kale V."/>
            <person name="Holt S."/>
            <person name="Cochrane G."/>
            <person name="Meng A."/>
            <person name="Brown T."/>
            <person name="Cohen L."/>
        </authorList>
    </citation>
    <scope>NUCLEOTIDE SEQUENCE</scope>
    <source>
        <strain evidence="6">CCMP645</strain>
    </source>
</reference>
<dbReference type="Pfam" id="PF10431">
    <property type="entry name" value="ClpB_D2-small"/>
    <property type="match status" value="1"/>
</dbReference>
<dbReference type="NCBIfam" id="NF003745">
    <property type="entry name" value="PRK05342.1"/>
    <property type="match status" value="1"/>
</dbReference>
<evidence type="ECO:0000256" key="3">
    <source>
        <dbReference type="SAM" id="MobiDB-lite"/>
    </source>
</evidence>
<dbReference type="InterPro" id="IPR004487">
    <property type="entry name" value="Clp_protease_ATP-bd_su_ClpX"/>
</dbReference>
<feature type="region of interest" description="Disordered" evidence="3">
    <location>
        <begin position="368"/>
        <end position="403"/>
    </location>
</feature>
<evidence type="ECO:0000259" key="4">
    <source>
        <dbReference type="SMART" id="SM00382"/>
    </source>
</evidence>
<gene>
    <name evidence="6" type="ORF">PCAR00345_LOCUS13376</name>
</gene>
<feature type="compositionally biased region" description="Low complexity" evidence="3">
    <location>
        <begin position="18"/>
        <end position="52"/>
    </location>
</feature>
<feature type="region of interest" description="Disordered" evidence="3">
    <location>
        <begin position="1"/>
        <end position="55"/>
    </location>
</feature>
<dbReference type="PANTHER" id="PTHR48102">
    <property type="entry name" value="ATP-DEPENDENT CLP PROTEASE ATP-BINDING SUBUNIT CLPX-LIKE, MITOCHONDRIAL-RELATED"/>
    <property type="match status" value="1"/>
</dbReference>
<sequence length="403" mass="42736">MYNHYKRLRIGTESSEPSSATDAEAAPNASASTASASAAAPASMSAEPAARSGSELMDISRAASEPLEMDKSNIMLVGPTGSGKTLLARTLAKLVEVPFAIADATTLTQAGYVGEDVESVLHKLYLAANQNVEATQVGIIYLDEIDKLARRADAITMTRDVSGEGVQQALLKMLEGTVVNVPERGGRKNPRAESIAIDTTNILFICGGAFSGLQRVVAQRMRTATIGFDANVSKNAEIDAMAAKDGEGTLPVKVEDLISYGFLPEFVGRFPVYTQLRALSEQQMVHVLSRPHNALLKQYAALFAADGVELAVTADAVAAVARRARESQTGARGLRSILEEVLLAAMYDLPSWASRGVRRVVVTESVVTEGKPPLLEPPPSETPAKAADETDPAEDSEVRQAIG</sequence>
<dbReference type="GO" id="GO:0016887">
    <property type="term" value="F:ATP hydrolysis activity"/>
    <property type="evidence" value="ECO:0007669"/>
    <property type="project" value="InterPro"/>
</dbReference>
<dbReference type="SMART" id="SM01086">
    <property type="entry name" value="ClpB_D2-small"/>
    <property type="match status" value="1"/>
</dbReference>
<dbReference type="GO" id="GO:0140662">
    <property type="term" value="F:ATP-dependent protein folding chaperone"/>
    <property type="evidence" value="ECO:0007669"/>
    <property type="project" value="InterPro"/>
</dbReference>
<dbReference type="InterPro" id="IPR003959">
    <property type="entry name" value="ATPase_AAA_core"/>
</dbReference>
<dbReference type="GO" id="GO:0005524">
    <property type="term" value="F:ATP binding"/>
    <property type="evidence" value="ECO:0007669"/>
    <property type="project" value="UniProtKB-KW"/>
</dbReference>
<dbReference type="Gene3D" id="1.10.8.60">
    <property type="match status" value="1"/>
</dbReference>
<dbReference type="FunFam" id="1.10.8.60:FF:000002">
    <property type="entry name" value="ATP-dependent Clp protease ATP-binding subunit ClpX"/>
    <property type="match status" value="1"/>
</dbReference>
<keyword evidence="1" id="KW-0547">Nucleotide-binding</keyword>
<dbReference type="AlphaFoldDB" id="A0A7S4BBJ1"/>
<dbReference type="InterPro" id="IPR003593">
    <property type="entry name" value="AAA+_ATPase"/>
</dbReference>
<name>A0A7S4BBJ1_CHRCT</name>
<evidence type="ECO:0000256" key="1">
    <source>
        <dbReference type="ARBA" id="ARBA00022741"/>
    </source>
</evidence>
<dbReference type="InterPro" id="IPR027417">
    <property type="entry name" value="P-loop_NTPase"/>
</dbReference>
<feature type="domain" description="Clp ATPase C-terminal" evidence="5">
    <location>
        <begin position="279"/>
        <end position="374"/>
    </location>
</feature>
<evidence type="ECO:0000313" key="6">
    <source>
        <dbReference type="EMBL" id="CAE0760764.1"/>
    </source>
</evidence>